<dbReference type="EMBL" id="JARRAG010000002">
    <property type="protein sequence ID" value="MDG3004396.1"/>
    <property type="molecule type" value="Genomic_DNA"/>
</dbReference>
<evidence type="ECO:0000313" key="4">
    <source>
        <dbReference type="Proteomes" id="UP001216907"/>
    </source>
</evidence>
<feature type="signal peptide" evidence="1">
    <location>
        <begin position="1"/>
        <end position="23"/>
    </location>
</feature>
<name>A0ABT6F9Y2_9BACT</name>
<keyword evidence="1" id="KW-0732">Signal</keyword>
<sequence>MLRQSSAALLATVGLLLSAEAVAAPPNRITVLYDAFGDHSALKKDWGFSTLVEFGGKRILFDTGNDADLFEHNVKSLGVDLKAIDLVVISHRHGDHTSGLARVLKANPGVPVYVPADETFMTSTPVQMYHRGAEALPKRMRYFDGETPVNVPHGTAWKGANLIPVDASREILPGISVVATTSKVPRTIEMPELSLSLKVPEGQILVVGCSHTGIEAILEKAAGRPIQILVGGLHLVTTPDPEIERLATSLRDKWKVASVAVGHCTSEPGFAALQRAYGERYIYAGLGTVVPLP</sequence>
<dbReference type="InterPro" id="IPR052926">
    <property type="entry name" value="Metallo-beta-lactamase_dom"/>
</dbReference>
<comment type="caution">
    <text evidence="3">The sequence shown here is derived from an EMBL/GenBank/DDBJ whole genome shotgun (WGS) entry which is preliminary data.</text>
</comment>
<dbReference type="RefSeq" id="WP_277860754.1">
    <property type="nucleotide sequence ID" value="NZ_JARRAG010000002.1"/>
</dbReference>
<dbReference type="InterPro" id="IPR001279">
    <property type="entry name" value="Metallo-B-lactamas"/>
</dbReference>
<organism evidence="3 4">
    <name type="scientific">Paludisphaera mucosa</name>
    <dbReference type="NCBI Taxonomy" id="3030827"/>
    <lineage>
        <taxon>Bacteria</taxon>
        <taxon>Pseudomonadati</taxon>
        <taxon>Planctomycetota</taxon>
        <taxon>Planctomycetia</taxon>
        <taxon>Isosphaerales</taxon>
        <taxon>Isosphaeraceae</taxon>
        <taxon>Paludisphaera</taxon>
    </lineage>
</organism>
<feature type="domain" description="Metallo-beta-lactamase" evidence="2">
    <location>
        <begin position="46"/>
        <end position="263"/>
    </location>
</feature>
<keyword evidence="4" id="KW-1185">Reference proteome</keyword>
<protein>
    <submittedName>
        <fullName evidence="3">MBL fold metallo-hydrolase</fullName>
    </submittedName>
</protein>
<dbReference type="InterPro" id="IPR041712">
    <property type="entry name" value="DHPS-like_MBL-fold"/>
</dbReference>
<reference evidence="3 4" key="1">
    <citation type="submission" date="2023-03" db="EMBL/GenBank/DDBJ databases">
        <title>Paludisphaera mucosa sp. nov. a novel planctomycete from northern fen.</title>
        <authorList>
            <person name="Ivanova A."/>
        </authorList>
    </citation>
    <scope>NUCLEOTIDE SEQUENCE [LARGE SCALE GENOMIC DNA]</scope>
    <source>
        <strain evidence="3 4">Pla2</strain>
    </source>
</reference>
<dbReference type="PANTHER" id="PTHR13754">
    <property type="entry name" value="METALLO-BETA-LACTAMASE SUPERFAMILY PROTEIN"/>
    <property type="match status" value="1"/>
</dbReference>
<dbReference type="PANTHER" id="PTHR13754:SF13">
    <property type="entry name" value="METALLO-BETA-LACTAMASE SUPERFAMILY PROTEIN (AFU_ORTHOLOGUE AFUA_3G07630)"/>
    <property type="match status" value="1"/>
</dbReference>
<dbReference type="SUPFAM" id="SSF56281">
    <property type="entry name" value="Metallo-hydrolase/oxidoreductase"/>
    <property type="match status" value="1"/>
</dbReference>
<feature type="chain" id="PRO_5046155119" evidence="1">
    <location>
        <begin position="24"/>
        <end position="293"/>
    </location>
</feature>
<accession>A0ABT6F9Y2</accession>
<gene>
    <name evidence="3" type="ORF">PZE19_11470</name>
</gene>
<proteinExistence type="predicted"/>
<evidence type="ECO:0000256" key="1">
    <source>
        <dbReference type="SAM" id="SignalP"/>
    </source>
</evidence>
<dbReference type="Proteomes" id="UP001216907">
    <property type="component" value="Unassembled WGS sequence"/>
</dbReference>
<dbReference type="Pfam" id="PF00753">
    <property type="entry name" value="Lactamase_B"/>
    <property type="match status" value="1"/>
</dbReference>
<dbReference type="InterPro" id="IPR036866">
    <property type="entry name" value="RibonucZ/Hydroxyglut_hydro"/>
</dbReference>
<dbReference type="Gene3D" id="3.60.15.10">
    <property type="entry name" value="Ribonuclease Z/Hydroxyacylglutathione hydrolase-like"/>
    <property type="match status" value="1"/>
</dbReference>
<dbReference type="SMART" id="SM00849">
    <property type="entry name" value="Lactamase_B"/>
    <property type="match status" value="1"/>
</dbReference>
<dbReference type="CDD" id="cd07713">
    <property type="entry name" value="DHPS-like_MBL-fold"/>
    <property type="match status" value="1"/>
</dbReference>
<evidence type="ECO:0000259" key="2">
    <source>
        <dbReference type="SMART" id="SM00849"/>
    </source>
</evidence>
<evidence type="ECO:0000313" key="3">
    <source>
        <dbReference type="EMBL" id="MDG3004396.1"/>
    </source>
</evidence>